<dbReference type="EMBL" id="LN649229">
    <property type="protein sequence ID" value="CEI64427.1"/>
    <property type="molecule type" value="Genomic_DNA"/>
</dbReference>
<dbReference type="AlphaFoldDB" id="A0A2L2TJ34"/>
<organism evidence="1 2">
    <name type="scientific">Fusarium venenatum</name>
    <dbReference type="NCBI Taxonomy" id="56646"/>
    <lineage>
        <taxon>Eukaryota</taxon>
        <taxon>Fungi</taxon>
        <taxon>Dikarya</taxon>
        <taxon>Ascomycota</taxon>
        <taxon>Pezizomycotina</taxon>
        <taxon>Sordariomycetes</taxon>
        <taxon>Hypocreomycetidae</taxon>
        <taxon>Hypocreales</taxon>
        <taxon>Nectriaceae</taxon>
        <taxon>Fusarium</taxon>
    </lineage>
</organism>
<accession>A0A2L2TJ34</accession>
<protein>
    <submittedName>
        <fullName evidence="1">Uncharacterized protein</fullName>
    </submittedName>
</protein>
<proteinExistence type="predicted"/>
<name>A0A2L2TJ34_9HYPO</name>
<evidence type="ECO:0000313" key="2">
    <source>
        <dbReference type="Proteomes" id="UP000245910"/>
    </source>
</evidence>
<evidence type="ECO:0000313" key="1">
    <source>
        <dbReference type="EMBL" id="CEI64427.1"/>
    </source>
</evidence>
<dbReference type="Proteomes" id="UP000245910">
    <property type="component" value="Chromosome I"/>
</dbReference>
<sequence length="125" mass="13708">MRVSSFLLPPSLLLQHGTTPALCENEHKPRPDRTLACSKPKVGHPMGMDNIDPRNQGMPVNEGILLLSDSINPSHPFDNVGAAKVTQPHCGVSSWFSSLSRPLSNGNSRRKPKIHHEIYELIIAA</sequence>
<keyword evidence="2" id="KW-1185">Reference proteome</keyword>
<reference evidence="2" key="1">
    <citation type="submission" date="2014-10" db="EMBL/GenBank/DDBJ databases">
        <authorList>
            <person name="King R."/>
        </authorList>
    </citation>
    <scope>NUCLEOTIDE SEQUENCE [LARGE SCALE GENOMIC DNA]</scope>
    <source>
        <strain evidence="2">A3/5</strain>
    </source>
</reference>